<gene>
    <name evidence="1" type="ORF">CT19425_40085</name>
</gene>
<dbReference type="AlphaFoldDB" id="A0A375IEH7"/>
<dbReference type="Proteomes" id="UP000255505">
    <property type="component" value="Chromosome I"/>
</dbReference>
<dbReference type="EMBL" id="LT991976">
    <property type="protein sequence ID" value="SPK71645.1"/>
    <property type="molecule type" value="Genomic_DNA"/>
</dbReference>
<proteinExistence type="predicted"/>
<sequence length="87" mass="9123">MRHRRCRGRIFAVVRRFWHPDGLCAALSAPVPGPPPRLSVTMPAAGAPAMASKVISLCVSSASASISSSHCSLPCTRCARARTCTGC</sequence>
<protein>
    <submittedName>
        <fullName evidence="1">Uncharacterized protein</fullName>
    </submittedName>
</protein>
<name>A0A375IEH7_9BURK</name>
<accession>A0A375IEH7</accession>
<evidence type="ECO:0000313" key="1">
    <source>
        <dbReference type="EMBL" id="SPK71645.1"/>
    </source>
</evidence>
<evidence type="ECO:0000313" key="2">
    <source>
        <dbReference type="Proteomes" id="UP000255505"/>
    </source>
</evidence>
<organism evidence="1 2">
    <name type="scientific">Cupriavidus taiwanensis</name>
    <dbReference type="NCBI Taxonomy" id="164546"/>
    <lineage>
        <taxon>Bacteria</taxon>
        <taxon>Pseudomonadati</taxon>
        <taxon>Pseudomonadota</taxon>
        <taxon>Betaproteobacteria</taxon>
        <taxon>Burkholderiales</taxon>
        <taxon>Burkholderiaceae</taxon>
        <taxon>Cupriavidus</taxon>
    </lineage>
</organism>
<reference evidence="1 2" key="1">
    <citation type="submission" date="2018-01" db="EMBL/GenBank/DDBJ databases">
        <authorList>
            <person name="Gaut B.S."/>
            <person name="Morton B.R."/>
            <person name="Clegg M.T."/>
            <person name="Duvall M.R."/>
        </authorList>
    </citation>
    <scope>NUCLEOTIDE SEQUENCE [LARGE SCALE GENOMIC DNA]</scope>
    <source>
        <strain evidence="1">Cupriavidus taiwanensis LMG 19425</strain>
    </source>
</reference>